<organism evidence="1 2">
    <name type="scientific">Spirosoma fluviale</name>
    <dbReference type="NCBI Taxonomy" id="1597977"/>
    <lineage>
        <taxon>Bacteria</taxon>
        <taxon>Pseudomonadati</taxon>
        <taxon>Bacteroidota</taxon>
        <taxon>Cytophagia</taxon>
        <taxon>Cytophagales</taxon>
        <taxon>Cytophagaceae</taxon>
        <taxon>Spirosoma</taxon>
    </lineage>
</organism>
<keyword evidence="2" id="KW-1185">Reference proteome</keyword>
<accession>A0A286GMW6</accession>
<evidence type="ECO:0000313" key="1">
    <source>
        <dbReference type="EMBL" id="SOD96832.1"/>
    </source>
</evidence>
<dbReference type="EMBL" id="OCNH01000006">
    <property type="protein sequence ID" value="SOD96832.1"/>
    <property type="molecule type" value="Genomic_DNA"/>
</dbReference>
<name>A0A286GMW6_9BACT</name>
<sequence>MKDNKKAACAVWSAGSPVRFLKLTTRQETDHTTIYYVSAPKISYLTPVLLFNLLNQLLRFFLVSFREMDGQ</sequence>
<proteinExistence type="predicted"/>
<gene>
    <name evidence="1" type="ORF">SAMN06269250_5521</name>
</gene>
<dbReference type="AlphaFoldDB" id="A0A286GMW6"/>
<protein>
    <submittedName>
        <fullName evidence="1">Uncharacterized protein</fullName>
    </submittedName>
</protein>
<dbReference type="Proteomes" id="UP000219452">
    <property type="component" value="Unassembled WGS sequence"/>
</dbReference>
<evidence type="ECO:0000313" key="2">
    <source>
        <dbReference type="Proteomes" id="UP000219452"/>
    </source>
</evidence>
<reference evidence="2" key="1">
    <citation type="submission" date="2017-09" db="EMBL/GenBank/DDBJ databases">
        <authorList>
            <person name="Varghese N."/>
            <person name="Submissions S."/>
        </authorList>
    </citation>
    <scope>NUCLEOTIDE SEQUENCE [LARGE SCALE GENOMIC DNA]</scope>
    <source>
        <strain evidence="2">DSM 29961</strain>
    </source>
</reference>